<evidence type="ECO:0000313" key="2">
    <source>
        <dbReference type="EMBL" id="CAH1415342.1"/>
    </source>
</evidence>
<proteinExistence type="predicted"/>
<dbReference type="GO" id="GO:0016020">
    <property type="term" value="C:membrane"/>
    <property type="evidence" value="ECO:0007669"/>
    <property type="project" value="InterPro"/>
</dbReference>
<dbReference type="GO" id="GO:0005794">
    <property type="term" value="C:Golgi apparatus"/>
    <property type="evidence" value="ECO:0007669"/>
    <property type="project" value="TreeGrafter"/>
</dbReference>
<dbReference type="PANTHER" id="PTHR21229">
    <property type="entry name" value="LUNG SEVEN TRANSMEMBRANE RECEPTOR"/>
    <property type="match status" value="1"/>
</dbReference>
<dbReference type="EMBL" id="CAKMRJ010000001">
    <property type="protein sequence ID" value="CAH1415342.1"/>
    <property type="molecule type" value="Genomic_DNA"/>
</dbReference>
<dbReference type="InterPro" id="IPR009637">
    <property type="entry name" value="GPR107/GPR108-like"/>
</dbReference>
<evidence type="ECO:0000313" key="3">
    <source>
        <dbReference type="Proteomes" id="UP001157418"/>
    </source>
</evidence>
<feature type="transmembrane region" description="Helical" evidence="1">
    <location>
        <begin position="27"/>
        <end position="51"/>
    </location>
</feature>
<reference evidence="2 3" key="1">
    <citation type="submission" date="2022-01" db="EMBL/GenBank/DDBJ databases">
        <authorList>
            <person name="Xiong W."/>
            <person name="Schranz E."/>
        </authorList>
    </citation>
    <scope>NUCLEOTIDE SEQUENCE [LARGE SCALE GENOMIC DNA]</scope>
</reference>
<keyword evidence="3" id="KW-1185">Reference proteome</keyword>
<dbReference type="Proteomes" id="UP001157418">
    <property type="component" value="Unassembled WGS sequence"/>
</dbReference>
<keyword evidence="1" id="KW-0472">Membrane</keyword>
<sequence length="137" mass="15783">MSRLQVLGTVASIMEREYRDDWAEWKVATFAADYASCVVMFIPMYWSILSLKEARETDWNAARNLSKLSRFVMVAVGYVYFTRIVFVMGMGTIVDDKWPWAIDAATETSNCMVVMFYMYMPLQIKVDVLGDDQEVGL</sequence>
<accession>A0AAU9LLV7</accession>
<dbReference type="PANTHER" id="PTHR21229:SF2">
    <property type="entry name" value="RE59932P"/>
    <property type="match status" value="1"/>
</dbReference>
<evidence type="ECO:0000256" key="1">
    <source>
        <dbReference type="SAM" id="Phobius"/>
    </source>
</evidence>
<feature type="transmembrane region" description="Helical" evidence="1">
    <location>
        <begin position="71"/>
        <end position="94"/>
    </location>
</feature>
<keyword evidence="1" id="KW-0812">Transmembrane</keyword>
<name>A0AAU9LLV7_9ASTR</name>
<organism evidence="2 3">
    <name type="scientific">Lactuca virosa</name>
    <dbReference type="NCBI Taxonomy" id="75947"/>
    <lineage>
        <taxon>Eukaryota</taxon>
        <taxon>Viridiplantae</taxon>
        <taxon>Streptophyta</taxon>
        <taxon>Embryophyta</taxon>
        <taxon>Tracheophyta</taxon>
        <taxon>Spermatophyta</taxon>
        <taxon>Magnoliopsida</taxon>
        <taxon>eudicotyledons</taxon>
        <taxon>Gunneridae</taxon>
        <taxon>Pentapetalae</taxon>
        <taxon>asterids</taxon>
        <taxon>campanulids</taxon>
        <taxon>Asterales</taxon>
        <taxon>Asteraceae</taxon>
        <taxon>Cichorioideae</taxon>
        <taxon>Cichorieae</taxon>
        <taxon>Lactucinae</taxon>
        <taxon>Lactuca</taxon>
    </lineage>
</organism>
<keyword evidence="1" id="KW-1133">Transmembrane helix</keyword>
<protein>
    <submittedName>
        <fullName evidence="2">Uncharacterized protein</fullName>
    </submittedName>
</protein>
<comment type="caution">
    <text evidence="2">The sequence shown here is derived from an EMBL/GenBank/DDBJ whole genome shotgun (WGS) entry which is preliminary data.</text>
</comment>
<gene>
    <name evidence="2" type="ORF">LVIROSA_LOCUS3199</name>
</gene>
<dbReference type="AlphaFoldDB" id="A0AAU9LLV7"/>